<dbReference type="RefSeq" id="XP_027093747.1">
    <property type="nucleotide sequence ID" value="XM_027237946.1"/>
</dbReference>
<reference evidence="3" key="2">
    <citation type="submission" date="2025-08" db="UniProtKB">
        <authorList>
            <consortium name="RefSeq"/>
        </authorList>
    </citation>
    <scope>IDENTIFICATION</scope>
    <source>
        <tissue evidence="3">Leaves</tissue>
    </source>
</reference>
<accession>A0A6P6UVT0</accession>
<dbReference type="PANTHER" id="PTHR46328:SF34">
    <property type="entry name" value="PROTEIN FAR1-RELATED SEQUENCE 5-LIKE"/>
    <property type="match status" value="1"/>
</dbReference>
<dbReference type="AlphaFoldDB" id="A0A6P6UVT0"/>
<reference evidence="2" key="1">
    <citation type="journal article" date="2025" name="Foods">
        <title>Unveiling the Microbial Signatures of Arabica Coffee Cherries: Insights into Ripeness Specific Diversity, Functional Traits, and Implications for Quality and Safety.</title>
        <authorList>
            <consortium name="RefSeq"/>
            <person name="Tenea G.N."/>
            <person name="Cifuentes V."/>
            <person name="Reyes P."/>
            <person name="Cevallos-Vallejos M."/>
        </authorList>
    </citation>
    <scope>NUCLEOTIDE SEQUENCE [LARGE SCALE GENOMIC DNA]</scope>
</reference>
<proteinExistence type="predicted"/>
<dbReference type="InterPro" id="IPR004330">
    <property type="entry name" value="FAR1_DNA_bnd_dom"/>
</dbReference>
<dbReference type="Proteomes" id="UP001652660">
    <property type="component" value="Chromosome 10c"/>
</dbReference>
<protein>
    <submittedName>
        <fullName evidence="3">Protein FAR1-RELATED SEQUENCE 5-like</fullName>
    </submittedName>
</protein>
<keyword evidence="2" id="KW-1185">Reference proteome</keyword>
<organism evidence="2 3">
    <name type="scientific">Coffea arabica</name>
    <name type="common">Arabian coffee</name>
    <dbReference type="NCBI Taxonomy" id="13443"/>
    <lineage>
        <taxon>Eukaryota</taxon>
        <taxon>Viridiplantae</taxon>
        <taxon>Streptophyta</taxon>
        <taxon>Embryophyta</taxon>
        <taxon>Tracheophyta</taxon>
        <taxon>Spermatophyta</taxon>
        <taxon>Magnoliopsida</taxon>
        <taxon>eudicotyledons</taxon>
        <taxon>Gunneridae</taxon>
        <taxon>Pentapetalae</taxon>
        <taxon>asterids</taxon>
        <taxon>lamiids</taxon>
        <taxon>Gentianales</taxon>
        <taxon>Rubiaceae</taxon>
        <taxon>Ixoroideae</taxon>
        <taxon>Gardenieae complex</taxon>
        <taxon>Bertiereae - Coffeeae clade</taxon>
        <taxon>Coffeeae</taxon>
        <taxon>Coffea</taxon>
    </lineage>
</organism>
<gene>
    <name evidence="3" type="primary">LOC113714150</name>
</gene>
<evidence type="ECO:0000313" key="3">
    <source>
        <dbReference type="RefSeq" id="XP_027093747.1"/>
    </source>
</evidence>
<dbReference type="PANTHER" id="PTHR46328">
    <property type="entry name" value="FAR-RED IMPAIRED RESPONSIVE (FAR1) FAMILY PROTEIN-RELATED"/>
    <property type="match status" value="1"/>
</dbReference>
<evidence type="ECO:0000259" key="1">
    <source>
        <dbReference type="Pfam" id="PF03101"/>
    </source>
</evidence>
<name>A0A6P6UVT0_COFAR</name>
<evidence type="ECO:0000313" key="2">
    <source>
        <dbReference type="Proteomes" id="UP001652660"/>
    </source>
</evidence>
<dbReference type="Pfam" id="PF03101">
    <property type="entry name" value="FAR1"/>
    <property type="match status" value="1"/>
</dbReference>
<dbReference type="OrthoDB" id="688325at2759"/>
<dbReference type="GeneID" id="113714150"/>
<sequence length="205" mass="23156">MGSKPSPCRQLHFEEFKEQEEDFDIVNEGNIHDIEETSGLNSVKDLNKIHSSIPNETIPHIGMEFETEDQAWQYYLAYAKLVGFGVRKSKSHNDKYGKLIARTFCCSAEGKRGKDKQDGSVKAPRPKTRCGCLARMKVNSRQTGKFRVIEFVVEHNHYLSSPNKTHLYRSHRSITSNLAVDIEMAHNVGIAPKVAHELMARQAGG</sequence>
<feature type="domain" description="FAR1" evidence="1">
    <location>
        <begin position="73"/>
        <end position="159"/>
    </location>
</feature>